<dbReference type="Proteomes" id="UP001055429">
    <property type="component" value="Chromosome"/>
</dbReference>
<feature type="region of interest" description="Disordered" evidence="1">
    <location>
        <begin position="22"/>
        <end position="54"/>
    </location>
</feature>
<feature type="compositionally biased region" description="Low complexity" evidence="1">
    <location>
        <begin position="39"/>
        <end position="54"/>
    </location>
</feature>
<evidence type="ECO:0000256" key="1">
    <source>
        <dbReference type="SAM" id="MobiDB-lite"/>
    </source>
</evidence>
<dbReference type="EMBL" id="CP097649">
    <property type="protein sequence ID" value="URI14667.1"/>
    <property type="molecule type" value="Genomic_DNA"/>
</dbReference>
<keyword evidence="3" id="KW-1185">Reference proteome</keyword>
<proteinExistence type="predicted"/>
<protein>
    <recommendedName>
        <fullName evidence="4">Lipoprotein</fullName>
    </recommendedName>
</protein>
<accession>A0ABY4SI38</accession>
<evidence type="ECO:0000313" key="3">
    <source>
        <dbReference type="Proteomes" id="UP001055429"/>
    </source>
</evidence>
<gene>
    <name evidence="2" type="ORF">M8231_12710</name>
</gene>
<reference evidence="2" key="1">
    <citation type="submission" date="2022-05" db="EMBL/GenBank/DDBJ databases">
        <title>Brevundimonas albigilva TT17 genome sequence.</title>
        <authorList>
            <person name="Lee K."/>
            <person name="Son H."/>
        </authorList>
    </citation>
    <scope>NUCLEOTIDE SEQUENCE</scope>
    <source>
        <strain evidence="2">TT17</strain>
    </source>
</reference>
<evidence type="ECO:0000313" key="2">
    <source>
        <dbReference type="EMBL" id="URI14667.1"/>
    </source>
</evidence>
<evidence type="ECO:0008006" key="4">
    <source>
        <dbReference type="Google" id="ProtNLM"/>
    </source>
</evidence>
<name>A0ABY4SI38_9CAUL</name>
<dbReference type="RefSeq" id="WP_250201610.1">
    <property type="nucleotide sequence ID" value="NZ_CP097649.1"/>
</dbReference>
<dbReference type="PROSITE" id="PS51257">
    <property type="entry name" value="PROKAR_LIPOPROTEIN"/>
    <property type="match status" value="1"/>
</dbReference>
<sequence length="168" mass="16777">MMRRLAASAAFLVLGLAGCDRTEQPAETVSETSALEVEASQPAPAQTPADAPTSMAALGEAEPAAPGAPPFAALYPGATADTPAVIAAGDAGQGGLVTFETTATPDEVIAYYRDRAAQAGLRPVMGMNQGDARAYGAADGEPDGAKLSVVAAPAEGSTSVQLSWSEGR</sequence>
<organism evidence="2 3">
    <name type="scientific">Brevundimonas albigilva</name>
    <dbReference type="NCBI Taxonomy" id="1312364"/>
    <lineage>
        <taxon>Bacteria</taxon>
        <taxon>Pseudomonadati</taxon>
        <taxon>Pseudomonadota</taxon>
        <taxon>Alphaproteobacteria</taxon>
        <taxon>Caulobacterales</taxon>
        <taxon>Caulobacteraceae</taxon>
        <taxon>Brevundimonas</taxon>
    </lineage>
</organism>